<keyword evidence="6" id="KW-1185">Reference proteome</keyword>
<dbReference type="InterPro" id="IPR027417">
    <property type="entry name" value="P-loop_NTPase"/>
</dbReference>
<dbReference type="HOGENOM" id="CLU_007524_0_1_14"/>
<dbReference type="CDD" id="cd18809">
    <property type="entry name" value="SF1_C_RecD"/>
    <property type="match status" value="1"/>
</dbReference>
<evidence type="ECO:0000313" key="5">
    <source>
        <dbReference type="EMBL" id="BAP39442.1"/>
    </source>
</evidence>
<feature type="domain" description="ATP-dependent RecD2 DNA helicase SH3" evidence="4">
    <location>
        <begin position="594"/>
        <end position="666"/>
    </location>
</feature>
<dbReference type="GO" id="GO:0006310">
    <property type="term" value="P:DNA recombination"/>
    <property type="evidence" value="ECO:0007669"/>
    <property type="project" value="TreeGrafter"/>
</dbReference>
<dbReference type="EMBL" id="AP014631">
    <property type="protein sequence ID" value="BAP39442.1"/>
    <property type="molecule type" value="Genomic_DNA"/>
</dbReference>
<gene>
    <name evidence="5" type="primary">recD</name>
    <name evidence="5" type="ORF">MCAN360_0203</name>
</gene>
<dbReference type="SUPFAM" id="SSF52540">
    <property type="entry name" value="P-loop containing nucleoside triphosphate hydrolases"/>
    <property type="match status" value="1"/>
</dbReference>
<dbReference type="GO" id="GO:0005524">
    <property type="term" value="F:ATP binding"/>
    <property type="evidence" value="ECO:0007669"/>
    <property type="project" value="UniProtKB-KW"/>
</dbReference>
<keyword evidence="2" id="KW-0067">ATP-binding</keyword>
<accession>A0A077L626</accession>
<evidence type="ECO:0000256" key="1">
    <source>
        <dbReference type="ARBA" id="ARBA00022741"/>
    </source>
</evidence>
<dbReference type="InterPro" id="IPR050534">
    <property type="entry name" value="Coronavir_polyprotein_1ab"/>
</dbReference>
<feature type="domain" description="UvrD-like helicase C-terminal" evidence="3">
    <location>
        <begin position="686"/>
        <end position="734"/>
    </location>
</feature>
<evidence type="ECO:0000259" key="4">
    <source>
        <dbReference type="Pfam" id="PF18335"/>
    </source>
</evidence>
<evidence type="ECO:0000313" key="6">
    <source>
        <dbReference type="Proteomes" id="UP000031641"/>
    </source>
</evidence>
<dbReference type="CDD" id="cd17933">
    <property type="entry name" value="DEXSc_RecD-like"/>
    <property type="match status" value="1"/>
</dbReference>
<dbReference type="AlphaFoldDB" id="A0A077L626"/>
<dbReference type="Proteomes" id="UP000031641">
    <property type="component" value="Chromosome"/>
</dbReference>
<dbReference type="PANTHER" id="PTHR43788:SF6">
    <property type="entry name" value="DNA HELICASE B"/>
    <property type="match status" value="1"/>
</dbReference>
<dbReference type="GO" id="GO:0009338">
    <property type="term" value="C:exodeoxyribonuclease V complex"/>
    <property type="evidence" value="ECO:0007669"/>
    <property type="project" value="TreeGrafter"/>
</dbReference>
<proteinExistence type="predicted"/>
<dbReference type="STRING" id="29554.MCAN360_0203"/>
<dbReference type="InterPro" id="IPR041451">
    <property type="entry name" value="RecD2_SH13"/>
</dbReference>
<dbReference type="KEGG" id="mcan:MCAN360_0203"/>
<dbReference type="PANTHER" id="PTHR43788">
    <property type="entry name" value="DNA2/NAM7 HELICASE FAMILY MEMBER"/>
    <property type="match status" value="1"/>
</dbReference>
<keyword evidence="1" id="KW-0547">Nucleotide-binding</keyword>
<evidence type="ECO:0000256" key="2">
    <source>
        <dbReference type="ARBA" id="ARBA00022840"/>
    </source>
</evidence>
<name>A0A077L626_9BACT</name>
<protein>
    <submittedName>
        <fullName evidence="5">Exodeoxyribonuclease V alpha chain</fullName>
    </submittedName>
</protein>
<dbReference type="GO" id="GO:0017116">
    <property type="term" value="F:single-stranded DNA helicase activity"/>
    <property type="evidence" value="ECO:0007669"/>
    <property type="project" value="TreeGrafter"/>
</dbReference>
<dbReference type="Pfam" id="PF13538">
    <property type="entry name" value="UvrD_C_2"/>
    <property type="match status" value="1"/>
</dbReference>
<organism evidence="5 6">
    <name type="scientific">Metamycoplasma canadense</name>
    <dbReference type="NCBI Taxonomy" id="29554"/>
    <lineage>
        <taxon>Bacteria</taxon>
        <taxon>Bacillati</taxon>
        <taxon>Mycoplasmatota</taxon>
        <taxon>Mycoplasmoidales</taxon>
        <taxon>Metamycoplasmataceae</taxon>
        <taxon>Metamycoplasma</taxon>
    </lineage>
</organism>
<dbReference type="InterPro" id="IPR027785">
    <property type="entry name" value="UvrD-like_helicase_C"/>
</dbReference>
<evidence type="ECO:0000259" key="3">
    <source>
        <dbReference type="Pfam" id="PF13538"/>
    </source>
</evidence>
<dbReference type="Gene3D" id="3.40.50.300">
    <property type="entry name" value="P-loop containing nucleotide triphosphate hydrolases"/>
    <property type="match status" value="2"/>
</dbReference>
<reference evidence="6" key="1">
    <citation type="journal article" date="2014" name="Genome Announc.">
        <title>Complete Genome Sequence of Mycoplasma canadense Strain HAZ 360_1 from Bovine Mastitic Milk in Japan.</title>
        <authorList>
            <person name="Hata E."/>
        </authorList>
    </citation>
    <scope>NUCLEOTIDE SEQUENCE [LARGE SCALE GENOMIC DNA]</scope>
    <source>
        <strain evidence="6">HAZ360_1</strain>
    </source>
</reference>
<dbReference type="Pfam" id="PF18335">
    <property type="entry name" value="SH3_13"/>
    <property type="match status" value="1"/>
</dbReference>
<dbReference type="Pfam" id="PF13245">
    <property type="entry name" value="AAA_19"/>
    <property type="match status" value="1"/>
</dbReference>
<dbReference type="Gene3D" id="2.30.30.940">
    <property type="match status" value="1"/>
</dbReference>
<sequence length="764" mass="89402">MCYNLKDMEQENSIVIGKFKKIIWQSGDLETLIVSFSVIKNDPKNPVFVNSFNTVSVIFRNKSFDKFNFSVSEKKYELSLIKNISKKYKNSYLFDNNYPFKEIEVINETEEDKLGYLIRVLKLPIFKNLIDSKISLLVSELKENLFIKILEDKNKIAKKFEIEENKWNDFLTIVKENILLIQDISNLFKINVSHDFYKQILKNFNSFDEFINEYKDNVYQYYFDAEEDKKVRLQDLDRIAEIYSTESLKFKNSAHLYSLIEEYCFSSGNTRIKRKNLYEILSVYKYEKSFLKDIESFEKEKNILLEKMLLIELNYDDEIYYSTRDILYMENYVVKKLFYFKKIKTTNTIPFSPSMIFDDDQIKAIKTSLDSNLVLITGNPGTGKTLITAEIIKHLLKKYTPNDIAVLTPTGRATININNKQEEVKAQTIHSILQWDPENNKFYVNEKNTISIECLIIDEFSMVSLDIFYHLLKGISRKSLKKIILVGDKDQLPAIGCGYLINDFIETKIFEPVFLNKIYRQSENFEIVKDALKVNQGILPDFNGEKSRLVECESEDLKDNLLIEIEKLLKKGYDKKDIAILSPIYKYETGIDNLNFFLTNYFREKEKNPIFKYREHTFSLNDKIINLVNDSKLKVFNGEIGYINDIILGKSNSKEETKIANISVDFENGAKTTKYSRSEFLENTKLAYCTSVHKYQGSECKAVIVVLFSEAKKLLSKKLIYTAMTRAKQYSVIIGEKQALLYGIQNDGDSKRITNIDYLWKKLK</sequence>